<feature type="transmembrane region" description="Helical" evidence="6">
    <location>
        <begin position="44"/>
        <end position="64"/>
    </location>
</feature>
<feature type="transmembrane region" description="Helical" evidence="6">
    <location>
        <begin position="257"/>
        <end position="276"/>
    </location>
</feature>
<accession>A0A368ZZM7</accession>
<evidence type="ECO:0000313" key="9">
    <source>
        <dbReference type="Proteomes" id="UP000253506"/>
    </source>
</evidence>
<dbReference type="Proteomes" id="UP000253506">
    <property type="component" value="Unassembled WGS sequence"/>
</dbReference>
<dbReference type="AlphaFoldDB" id="A0A368ZZM7"/>
<evidence type="ECO:0000256" key="6">
    <source>
        <dbReference type="SAM" id="Phobius"/>
    </source>
</evidence>
<evidence type="ECO:0000256" key="1">
    <source>
        <dbReference type="ARBA" id="ARBA00004651"/>
    </source>
</evidence>
<name>A0A368ZZM7_9GAMM</name>
<feature type="transmembrane region" description="Helical" evidence="6">
    <location>
        <begin position="226"/>
        <end position="245"/>
    </location>
</feature>
<feature type="transmembrane region" description="Helical" evidence="6">
    <location>
        <begin position="104"/>
        <end position="125"/>
    </location>
</feature>
<feature type="transmembrane region" description="Helical" evidence="6">
    <location>
        <begin position="282"/>
        <end position="298"/>
    </location>
</feature>
<dbReference type="Pfam" id="PF00892">
    <property type="entry name" value="EamA"/>
    <property type="match status" value="2"/>
</dbReference>
<protein>
    <submittedName>
        <fullName evidence="8">Drug/metabolite transporter (DMT)-like permease</fullName>
    </submittedName>
</protein>
<dbReference type="InterPro" id="IPR000620">
    <property type="entry name" value="EamA_dom"/>
</dbReference>
<evidence type="ECO:0000313" key="8">
    <source>
        <dbReference type="EMBL" id="RCX01267.1"/>
    </source>
</evidence>
<keyword evidence="2" id="KW-1003">Cell membrane</keyword>
<feature type="transmembrane region" description="Helical" evidence="6">
    <location>
        <begin position="16"/>
        <end position="38"/>
    </location>
</feature>
<evidence type="ECO:0000256" key="2">
    <source>
        <dbReference type="ARBA" id="ARBA00022475"/>
    </source>
</evidence>
<feature type="transmembrane region" description="Helical" evidence="6">
    <location>
        <begin position="76"/>
        <end position="98"/>
    </location>
</feature>
<feature type="transmembrane region" description="Helical" evidence="6">
    <location>
        <begin position="132"/>
        <end position="150"/>
    </location>
</feature>
<dbReference type="SUPFAM" id="SSF103481">
    <property type="entry name" value="Multidrug resistance efflux transporter EmrE"/>
    <property type="match status" value="2"/>
</dbReference>
<keyword evidence="4 6" id="KW-1133">Transmembrane helix</keyword>
<evidence type="ECO:0000256" key="3">
    <source>
        <dbReference type="ARBA" id="ARBA00022692"/>
    </source>
</evidence>
<sequence length="307" mass="33937">MNALLSFFTNRIHSNAYALLILCTLFWGGNTIAGRLAIDQVSPLSVVSLRWLIVSGVMLFFYGRQVRQEWHLLRPHLLKMVLMATLGFTCFNSLFYIAAYQTTAINIGIIQGSVPVLVLLGAMLLFRERVHLLQAIGIILTLLGVTLVATRGHLSTLLELSINPGDGFILIACVCYGIYTLALRSKPNVSAMVFFTVLSCIGAITSLPALAYEVATGAAYWPTPKGWLIVLYISFFPSLISQVFFMRGVELIGPARAGVFINFVPIFAPILAVLLLHETFHFYHAIALAMVLAGIWLSERKKRTTKQ</sequence>
<dbReference type="RefSeq" id="WP_114412225.1">
    <property type="nucleotide sequence ID" value="NZ_JBQDNF010000039.1"/>
</dbReference>
<dbReference type="PANTHER" id="PTHR32322">
    <property type="entry name" value="INNER MEMBRANE TRANSPORTER"/>
    <property type="match status" value="1"/>
</dbReference>
<proteinExistence type="predicted"/>
<dbReference type="OrthoDB" id="4167046at2"/>
<keyword evidence="5 6" id="KW-0472">Membrane</keyword>
<comment type="caution">
    <text evidence="8">The sequence shown here is derived from an EMBL/GenBank/DDBJ whole genome shotgun (WGS) entry which is preliminary data.</text>
</comment>
<organism evidence="8 9">
    <name type="scientific">Marinomonas foliarum</name>
    <dbReference type="NCBI Taxonomy" id="491950"/>
    <lineage>
        <taxon>Bacteria</taxon>
        <taxon>Pseudomonadati</taxon>
        <taxon>Pseudomonadota</taxon>
        <taxon>Gammaproteobacteria</taxon>
        <taxon>Oceanospirillales</taxon>
        <taxon>Oceanospirillaceae</taxon>
        <taxon>Marinomonas</taxon>
    </lineage>
</organism>
<evidence type="ECO:0000256" key="5">
    <source>
        <dbReference type="ARBA" id="ARBA00023136"/>
    </source>
</evidence>
<dbReference type="InterPro" id="IPR037185">
    <property type="entry name" value="EmrE-like"/>
</dbReference>
<dbReference type="Gene3D" id="1.10.3730.20">
    <property type="match status" value="1"/>
</dbReference>
<reference evidence="8 9" key="1">
    <citation type="submission" date="2018-07" db="EMBL/GenBank/DDBJ databases">
        <title>Genomic Encyclopedia of Type Strains, Phase III (KMG-III): the genomes of soil and plant-associated and newly described type strains.</title>
        <authorList>
            <person name="Whitman W."/>
        </authorList>
    </citation>
    <scope>NUCLEOTIDE SEQUENCE [LARGE SCALE GENOMIC DNA]</scope>
    <source>
        <strain evidence="8 9">CECT 7731</strain>
    </source>
</reference>
<evidence type="ECO:0000256" key="4">
    <source>
        <dbReference type="ARBA" id="ARBA00022989"/>
    </source>
</evidence>
<dbReference type="PANTHER" id="PTHR32322:SF18">
    <property type="entry name" value="S-ADENOSYLMETHIONINE_S-ADENOSYLHOMOCYSTEINE TRANSPORTER"/>
    <property type="match status" value="1"/>
</dbReference>
<dbReference type="GO" id="GO:0005886">
    <property type="term" value="C:plasma membrane"/>
    <property type="evidence" value="ECO:0007669"/>
    <property type="project" value="UniProtKB-SubCell"/>
</dbReference>
<keyword evidence="3 6" id="KW-0812">Transmembrane</keyword>
<gene>
    <name evidence="8" type="ORF">DFP77_11741</name>
</gene>
<comment type="subcellular location">
    <subcellularLocation>
        <location evidence="1">Cell membrane</location>
        <topology evidence="1">Multi-pass membrane protein</topology>
    </subcellularLocation>
</comment>
<feature type="transmembrane region" description="Helical" evidence="6">
    <location>
        <begin position="189"/>
        <end position="211"/>
    </location>
</feature>
<dbReference type="EMBL" id="QPJQ01000017">
    <property type="protein sequence ID" value="RCX01267.1"/>
    <property type="molecule type" value="Genomic_DNA"/>
</dbReference>
<feature type="transmembrane region" description="Helical" evidence="6">
    <location>
        <begin position="162"/>
        <end position="182"/>
    </location>
</feature>
<feature type="domain" description="EamA" evidence="7">
    <location>
        <begin position="164"/>
        <end position="297"/>
    </location>
</feature>
<feature type="domain" description="EamA" evidence="7">
    <location>
        <begin position="16"/>
        <end position="149"/>
    </location>
</feature>
<evidence type="ECO:0000259" key="7">
    <source>
        <dbReference type="Pfam" id="PF00892"/>
    </source>
</evidence>
<dbReference type="InterPro" id="IPR050638">
    <property type="entry name" value="AA-Vitamin_Transporters"/>
</dbReference>